<name>A0A1M6MUV3_9FLAO</name>
<keyword evidence="4" id="KW-1185">Reference proteome</keyword>
<reference evidence="4" key="1">
    <citation type="submission" date="2016-11" db="EMBL/GenBank/DDBJ databases">
        <authorList>
            <person name="Varghese N."/>
            <person name="Submissions S."/>
        </authorList>
    </citation>
    <scope>NUCLEOTIDE SEQUENCE [LARGE SCALE GENOMIC DNA]</scope>
    <source>
        <strain evidence="4">DSM 26349</strain>
    </source>
</reference>
<keyword evidence="1" id="KW-0175">Coiled coil</keyword>
<evidence type="ECO:0000256" key="1">
    <source>
        <dbReference type="SAM" id="Coils"/>
    </source>
</evidence>
<dbReference type="PROSITE" id="PS51257">
    <property type="entry name" value="PROKAR_LIPOPROTEIN"/>
    <property type="match status" value="1"/>
</dbReference>
<evidence type="ECO:0000313" key="3">
    <source>
        <dbReference type="EMBL" id="SHJ87180.1"/>
    </source>
</evidence>
<organism evidence="3 4">
    <name type="scientific">Aequorivita viscosa</name>
    <dbReference type="NCBI Taxonomy" id="797419"/>
    <lineage>
        <taxon>Bacteria</taxon>
        <taxon>Pseudomonadati</taxon>
        <taxon>Bacteroidota</taxon>
        <taxon>Flavobacteriia</taxon>
        <taxon>Flavobacteriales</taxon>
        <taxon>Flavobacteriaceae</taxon>
        <taxon>Aequorivita</taxon>
    </lineage>
</organism>
<feature type="coiled-coil region" evidence="1">
    <location>
        <begin position="76"/>
        <end position="119"/>
    </location>
</feature>
<feature type="chain" id="PRO_5009919607" evidence="2">
    <location>
        <begin position="22"/>
        <end position="232"/>
    </location>
</feature>
<accession>A0A1M6MUV3</accession>
<dbReference type="EMBL" id="FQYV01000029">
    <property type="protein sequence ID" value="SHJ87180.1"/>
    <property type="molecule type" value="Genomic_DNA"/>
</dbReference>
<sequence length="232" mass="27029">MRIIKVLIVITLVVTSFSSCTSFDDKVKEYRDINDEIAKIQDKILDGTINQGTGVEQISELKLKLNSFDSEVSEQYASEEKVKQEIEQERKRLIEKKRLDSIEEAKIAYEEELRLKREVAEMIRMEEEAERIAYLEELKERGVFLVEFDDITYEINQKDWNDYKIAEDYDSQKIVNETKDIIRFMGNQKVNNLANSMYRTLTSGISKEGITLKALEGIQIYNVLTTGDPQFN</sequence>
<proteinExistence type="predicted"/>
<evidence type="ECO:0000313" key="4">
    <source>
        <dbReference type="Proteomes" id="UP000184172"/>
    </source>
</evidence>
<protein>
    <submittedName>
        <fullName evidence="3">Uncharacterized protein</fullName>
    </submittedName>
</protein>
<dbReference type="AlphaFoldDB" id="A0A1M6MUV3"/>
<keyword evidence="2" id="KW-0732">Signal</keyword>
<dbReference type="Proteomes" id="UP000184172">
    <property type="component" value="Unassembled WGS sequence"/>
</dbReference>
<dbReference type="OrthoDB" id="10000392at2"/>
<evidence type="ECO:0000256" key="2">
    <source>
        <dbReference type="SAM" id="SignalP"/>
    </source>
</evidence>
<dbReference type="RefSeq" id="WP_073221207.1">
    <property type="nucleotide sequence ID" value="NZ_FNNS01000027.1"/>
</dbReference>
<feature type="signal peptide" evidence="2">
    <location>
        <begin position="1"/>
        <end position="21"/>
    </location>
</feature>
<gene>
    <name evidence="3" type="ORF">SAMN04487908_12934</name>
</gene>